<dbReference type="OrthoDB" id="304530at2759"/>
<dbReference type="AlphaFoldDB" id="I7MID5"/>
<dbReference type="EMBL" id="GG662740">
    <property type="protein sequence ID" value="EAR92920.1"/>
    <property type="molecule type" value="Genomic_DNA"/>
</dbReference>
<protein>
    <submittedName>
        <fullName evidence="3">Polyadenylate-binding protein</fullName>
    </submittedName>
</protein>
<dbReference type="HOGENOM" id="CLU_088103_0_0_1"/>
<dbReference type="GeneID" id="7829453"/>
<dbReference type="InterPro" id="IPR000504">
    <property type="entry name" value="RRM_dom"/>
</dbReference>
<reference evidence="4" key="1">
    <citation type="journal article" date="2006" name="PLoS Biol.">
        <title>Macronuclear genome sequence of the ciliate Tetrahymena thermophila, a model eukaryote.</title>
        <authorList>
            <person name="Eisen J.A."/>
            <person name="Coyne R.S."/>
            <person name="Wu M."/>
            <person name="Wu D."/>
            <person name="Thiagarajan M."/>
            <person name="Wortman J.R."/>
            <person name="Badger J.H."/>
            <person name="Ren Q."/>
            <person name="Amedeo P."/>
            <person name="Jones K.M."/>
            <person name="Tallon L.J."/>
            <person name="Delcher A.L."/>
            <person name="Salzberg S.L."/>
            <person name="Silva J.C."/>
            <person name="Haas B.J."/>
            <person name="Majoros W.H."/>
            <person name="Farzad M."/>
            <person name="Carlton J.M."/>
            <person name="Smith R.K. Jr."/>
            <person name="Garg J."/>
            <person name="Pearlman R.E."/>
            <person name="Karrer K.M."/>
            <person name="Sun L."/>
            <person name="Manning G."/>
            <person name="Elde N.C."/>
            <person name="Turkewitz A.P."/>
            <person name="Asai D.J."/>
            <person name="Wilkes D.E."/>
            <person name="Wang Y."/>
            <person name="Cai H."/>
            <person name="Collins K."/>
            <person name="Stewart B.A."/>
            <person name="Lee S.R."/>
            <person name="Wilamowska K."/>
            <person name="Weinberg Z."/>
            <person name="Ruzzo W.L."/>
            <person name="Wloga D."/>
            <person name="Gaertig J."/>
            <person name="Frankel J."/>
            <person name="Tsao C.-C."/>
            <person name="Gorovsky M.A."/>
            <person name="Keeling P.J."/>
            <person name="Waller R.F."/>
            <person name="Patron N.J."/>
            <person name="Cherry J.M."/>
            <person name="Stover N.A."/>
            <person name="Krieger C.J."/>
            <person name="del Toro C."/>
            <person name="Ryder H.F."/>
            <person name="Williamson S.C."/>
            <person name="Barbeau R.A."/>
            <person name="Hamilton E.P."/>
            <person name="Orias E."/>
        </authorList>
    </citation>
    <scope>NUCLEOTIDE SEQUENCE [LARGE SCALE GENOMIC DNA]</scope>
    <source>
        <strain evidence="4">SB210</strain>
    </source>
</reference>
<sequence length="226" mass="26952">MQQTTTTQDKRTLLNKEIKYVNQQNEDELKQKKKYILFIHNVPQDLETSALHNFMSNYGEIINLKLKKTEQNKNLGYGIVEFKTEEAYNKIFKEQELNGKISIPNSNISINVQKFNDSNRKKANRLLVLNLFEQEIPADQKEQKAQQINIIFEQIKKDLQVPHFKFYTEYNHKQKNFWVVFDFQYDDDKQEEHIYKTIKEKVEKNFSYSGAQNKGPSIIFKSNEKK</sequence>
<dbReference type="SMART" id="SM00360">
    <property type="entry name" value="RRM"/>
    <property type="match status" value="1"/>
</dbReference>
<organism evidence="3 4">
    <name type="scientific">Tetrahymena thermophila (strain SB210)</name>
    <dbReference type="NCBI Taxonomy" id="312017"/>
    <lineage>
        <taxon>Eukaryota</taxon>
        <taxon>Sar</taxon>
        <taxon>Alveolata</taxon>
        <taxon>Ciliophora</taxon>
        <taxon>Intramacronucleata</taxon>
        <taxon>Oligohymenophorea</taxon>
        <taxon>Hymenostomatida</taxon>
        <taxon>Tetrahymenina</taxon>
        <taxon>Tetrahymenidae</taxon>
        <taxon>Tetrahymena</taxon>
    </lineage>
</organism>
<dbReference type="SUPFAM" id="SSF54928">
    <property type="entry name" value="RNA-binding domain, RBD"/>
    <property type="match status" value="1"/>
</dbReference>
<evidence type="ECO:0000259" key="2">
    <source>
        <dbReference type="PROSITE" id="PS50102"/>
    </source>
</evidence>
<proteinExistence type="predicted"/>
<evidence type="ECO:0000313" key="3">
    <source>
        <dbReference type="EMBL" id="EAR92920.1"/>
    </source>
</evidence>
<dbReference type="PROSITE" id="PS50102">
    <property type="entry name" value="RRM"/>
    <property type="match status" value="1"/>
</dbReference>
<dbReference type="Pfam" id="PF00076">
    <property type="entry name" value="RRM_1"/>
    <property type="match status" value="1"/>
</dbReference>
<dbReference type="InterPro" id="IPR012677">
    <property type="entry name" value="Nucleotide-bd_a/b_plait_sf"/>
</dbReference>
<dbReference type="CDD" id="cd00590">
    <property type="entry name" value="RRM_SF"/>
    <property type="match status" value="1"/>
</dbReference>
<gene>
    <name evidence="3" type="ORF">TTHERM_00295330</name>
</gene>
<evidence type="ECO:0000256" key="1">
    <source>
        <dbReference type="PROSITE-ProRule" id="PRU00176"/>
    </source>
</evidence>
<dbReference type="InParanoid" id="I7MID5"/>
<accession>I7MID5</accession>
<keyword evidence="4" id="KW-1185">Reference proteome</keyword>
<evidence type="ECO:0000313" key="4">
    <source>
        <dbReference type="Proteomes" id="UP000009168"/>
    </source>
</evidence>
<feature type="domain" description="RRM" evidence="2">
    <location>
        <begin position="35"/>
        <end position="115"/>
    </location>
</feature>
<dbReference type="InterPro" id="IPR035979">
    <property type="entry name" value="RBD_domain_sf"/>
</dbReference>
<dbReference type="Proteomes" id="UP000009168">
    <property type="component" value="Unassembled WGS sequence"/>
</dbReference>
<dbReference type="Gene3D" id="3.30.70.330">
    <property type="match status" value="1"/>
</dbReference>
<dbReference type="KEGG" id="tet:TTHERM_00295330"/>
<dbReference type="GO" id="GO:0003723">
    <property type="term" value="F:RNA binding"/>
    <property type="evidence" value="ECO:0007669"/>
    <property type="project" value="UniProtKB-UniRule"/>
</dbReference>
<keyword evidence="1" id="KW-0694">RNA-binding</keyword>
<dbReference type="RefSeq" id="XP_001013165.1">
    <property type="nucleotide sequence ID" value="XM_001013165.1"/>
</dbReference>
<name>I7MID5_TETTS</name>